<evidence type="ECO:0000313" key="1">
    <source>
        <dbReference type="EMBL" id="AFP85337.1"/>
    </source>
</evidence>
<dbReference type="SUPFAM" id="SSF54506">
    <property type="entry name" value="Diaminopimelate epimerase-like"/>
    <property type="match status" value="1"/>
</dbReference>
<dbReference type="RefSeq" id="WP_014888634.1">
    <property type="nucleotide sequence ID" value="NC_018420.1"/>
</dbReference>
<dbReference type="STRING" id="134287.A35E_00011"/>
<dbReference type="Gene3D" id="3.10.310.10">
    <property type="entry name" value="Diaminopimelate Epimerase, Chain A, domain 1"/>
    <property type="match status" value="1"/>
</dbReference>
<accession>J3TG47</accession>
<dbReference type="KEGG" id="sehc:A35E_00011"/>
<dbReference type="HOGENOM" id="CLU_2809994_0_0_6"/>
<evidence type="ECO:0000313" key="2">
    <source>
        <dbReference type="Proteomes" id="UP000003937"/>
    </source>
</evidence>
<organism evidence="1 2">
    <name type="scientific">secondary endosymbiont of Heteropsylla cubana</name>
    <dbReference type="NCBI Taxonomy" id="134287"/>
    <lineage>
        <taxon>Bacteria</taxon>
        <taxon>Pseudomonadati</taxon>
        <taxon>Pseudomonadota</taxon>
        <taxon>Gammaproteobacteria</taxon>
        <taxon>Enterobacterales</taxon>
        <taxon>Enterobacteriaceae</taxon>
        <taxon>aphid secondary symbionts</taxon>
    </lineage>
</organism>
<proteinExistence type="predicted"/>
<gene>
    <name evidence="1" type="ORF">A35E_00011</name>
</gene>
<protein>
    <submittedName>
        <fullName evidence="1">Uncharacterized protein</fullName>
    </submittedName>
</protein>
<reference evidence="1 2" key="1">
    <citation type="journal article" date="2012" name="Mol. Biol. Evol.">
        <title>Genome reduction and co-evolution between the primary and secondary bacterial symbionts of psyllids.</title>
        <authorList>
            <person name="Sloan D.B."/>
            <person name="Moran N.A."/>
        </authorList>
    </citation>
    <scope>NUCLEOTIDE SEQUENCE [LARGE SCALE GENOMIC DNA]</scope>
    <source>
        <strain evidence="1">Hcub_S</strain>
    </source>
</reference>
<keyword evidence="2" id="KW-1185">Reference proteome</keyword>
<dbReference type="EMBL" id="CP003547">
    <property type="protein sequence ID" value="AFP85337.1"/>
    <property type="molecule type" value="Genomic_DNA"/>
</dbReference>
<sequence>MISRLSDRRCEVGLSCWQLVESTYDLELDFHYRVFNPYGHETRKLGDSVRCFFLGYSDKKFNKKCKV</sequence>
<name>J3TG47_9ENTR</name>
<dbReference type="AlphaFoldDB" id="J3TG47"/>
<dbReference type="Proteomes" id="UP000003937">
    <property type="component" value="Chromosome"/>
</dbReference>
<dbReference type="OrthoDB" id="9805408at2"/>